<evidence type="ECO:0000313" key="2">
    <source>
        <dbReference type="Proteomes" id="UP000789570"/>
    </source>
</evidence>
<comment type="caution">
    <text evidence="1">The sequence shown here is derived from an EMBL/GenBank/DDBJ whole genome shotgun (WGS) entry which is preliminary data.</text>
</comment>
<protein>
    <submittedName>
        <fullName evidence="1">6965_t:CDS:1</fullName>
    </submittedName>
</protein>
<gene>
    <name evidence="1" type="ORF">FCALED_LOCUS3284</name>
</gene>
<dbReference type="AlphaFoldDB" id="A0A9N8ZES6"/>
<proteinExistence type="predicted"/>
<sequence length="158" mass="18702">MESFTELKIFRKGMLYGRIPGLKIKKAKPITYDDYVMLESNVKTYRMNELMQLGRNLKYNKPIELEANMYRIGKFIGIISNLDKLIENYVDMNTLKIKDDMKVRFDKLCSIHRVNYFPCEFRLRIDPEVGKTKKEIENIYYKSVLKKLYGTGDSTSNE</sequence>
<reference evidence="1" key="1">
    <citation type="submission" date="2021-06" db="EMBL/GenBank/DDBJ databases">
        <authorList>
            <person name="Kallberg Y."/>
            <person name="Tangrot J."/>
            <person name="Rosling A."/>
        </authorList>
    </citation>
    <scope>NUCLEOTIDE SEQUENCE</scope>
    <source>
        <strain evidence="1">UK204</strain>
    </source>
</reference>
<accession>A0A9N8ZES6</accession>
<organism evidence="1 2">
    <name type="scientific">Funneliformis caledonium</name>
    <dbReference type="NCBI Taxonomy" id="1117310"/>
    <lineage>
        <taxon>Eukaryota</taxon>
        <taxon>Fungi</taxon>
        <taxon>Fungi incertae sedis</taxon>
        <taxon>Mucoromycota</taxon>
        <taxon>Glomeromycotina</taxon>
        <taxon>Glomeromycetes</taxon>
        <taxon>Glomerales</taxon>
        <taxon>Glomeraceae</taxon>
        <taxon>Funneliformis</taxon>
    </lineage>
</organism>
<dbReference type="Proteomes" id="UP000789570">
    <property type="component" value="Unassembled WGS sequence"/>
</dbReference>
<dbReference type="EMBL" id="CAJVPQ010000560">
    <property type="protein sequence ID" value="CAG8492430.1"/>
    <property type="molecule type" value="Genomic_DNA"/>
</dbReference>
<evidence type="ECO:0000313" key="1">
    <source>
        <dbReference type="EMBL" id="CAG8492430.1"/>
    </source>
</evidence>
<name>A0A9N8ZES6_9GLOM</name>
<keyword evidence="2" id="KW-1185">Reference proteome</keyword>